<reference evidence="2" key="1">
    <citation type="submission" date="2022-07" db="EMBL/GenBank/DDBJ databases">
        <title>Genome analysis of Parmales, a sister group of diatoms, reveals the evolutionary specialization of diatoms from phago-mixotrophs to photoautotrophs.</title>
        <authorList>
            <person name="Ban H."/>
            <person name="Sato S."/>
            <person name="Yoshikawa S."/>
            <person name="Kazumasa Y."/>
            <person name="Nakamura Y."/>
            <person name="Ichinomiya M."/>
            <person name="Saitoh K."/>
            <person name="Sato N."/>
            <person name="Blanc-Mathieu R."/>
            <person name="Endo H."/>
            <person name="Kuwata A."/>
            <person name="Ogata H."/>
        </authorList>
    </citation>
    <scope>NUCLEOTIDE SEQUENCE</scope>
</reference>
<name>A0A9W7E0W1_9STRA</name>
<dbReference type="Proteomes" id="UP001165082">
    <property type="component" value="Unassembled WGS sequence"/>
</dbReference>
<dbReference type="AlphaFoldDB" id="A0A9W7E0W1"/>
<dbReference type="InterPro" id="IPR053135">
    <property type="entry name" value="AKR2_Oxidoreductase"/>
</dbReference>
<dbReference type="SUPFAM" id="SSF51430">
    <property type="entry name" value="NAD(P)-linked oxidoreductase"/>
    <property type="match status" value="1"/>
</dbReference>
<dbReference type="OrthoDB" id="416253at2759"/>
<dbReference type="InterPro" id="IPR036812">
    <property type="entry name" value="NAD(P)_OxRdtase_dom_sf"/>
</dbReference>
<dbReference type="EMBL" id="BRXZ01001085">
    <property type="protein sequence ID" value="GMH61818.1"/>
    <property type="molecule type" value="Genomic_DNA"/>
</dbReference>
<dbReference type="Pfam" id="PF00248">
    <property type="entry name" value="Aldo_ket_red"/>
    <property type="match status" value="1"/>
</dbReference>
<dbReference type="InterPro" id="IPR023210">
    <property type="entry name" value="NADP_OxRdtase_dom"/>
</dbReference>
<evidence type="ECO:0000313" key="3">
    <source>
        <dbReference type="Proteomes" id="UP001165082"/>
    </source>
</evidence>
<proteinExistence type="predicted"/>
<evidence type="ECO:0000313" key="2">
    <source>
        <dbReference type="EMBL" id="GMH61818.1"/>
    </source>
</evidence>
<organism evidence="2 3">
    <name type="scientific">Triparma retinervis</name>
    <dbReference type="NCBI Taxonomy" id="2557542"/>
    <lineage>
        <taxon>Eukaryota</taxon>
        <taxon>Sar</taxon>
        <taxon>Stramenopiles</taxon>
        <taxon>Ochrophyta</taxon>
        <taxon>Bolidophyceae</taxon>
        <taxon>Parmales</taxon>
        <taxon>Triparmaceae</taxon>
        <taxon>Triparma</taxon>
    </lineage>
</organism>
<dbReference type="Gene3D" id="3.20.20.100">
    <property type="entry name" value="NADP-dependent oxidoreductase domain"/>
    <property type="match status" value="1"/>
</dbReference>
<sequence>MGSGSSIVQRPAVADDPRASAIISEAQSKLTDDQLVKLVHQMEYHLEAKLDDSWKICNDLINVASCKSTGKKVPKVRYGKTELQMPIVTCGGMRLQQTWMPDVIPVLSPKKMTHISKKCQNNLVECVRMSLKLGINHFETARFYGTSELQFVDAICEMIESGEIKREDIIVQTKVTPAKTNKEFKKTFDASWKHMHKIGYIDLFSFHGLNNDKQFDWVFQEGGNFAIAEELLAEGKIKHVGFSTHGTPDLIRKTIETDKMEYVNIHYHYFGSYHSSFYADGDGGQGNALNVKLAKDRDMGVFIISPVDKGGALYSPTKTVVDAVYPLSPIGFQSMWLWEQGCDTISIGISKPSDFDEVVAAALQWQEPESKELVASAASKLDEIYASVMGPFIDFWKGVPTMWEEKSQGIAVSHIIWLWGLVKAFGMVCFAKDRYKSMESENAKWKDKKDTLTNIGNFSFNPGRHWDPKVNYDAALEGNRFKKEIVERMEETHNWLNSKTGTLGKTDNEAYTLKTWESFPGDDITVGQVILQNVSGGMAGAGGGTTSSYRRNSAEIRGFFKEGGEEKDN</sequence>
<protein>
    <recommendedName>
        <fullName evidence="1">NADP-dependent oxidoreductase domain-containing protein</fullName>
    </recommendedName>
</protein>
<comment type="caution">
    <text evidence="2">The sequence shown here is derived from an EMBL/GenBank/DDBJ whole genome shotgun (WGS) entry which is preliminary data.</text>
</comment>
<accession>A0A9W7E0W1</accession>
<evidence type="ECO:0000259" key="1">
    <source>
        <dbReference type="Pfam" id="PF00248"/>
    </source>
</evidence>
<dbReference type="PANTHER" id="PTHR43312">
    <property type="entry name" value="D-THREO-ALDOSE 1-DEHYDROGENASE"/>
    <property type="match status" value="1"/>
</dbReference>
<dbReference type="PANTHER" id="PTHR43312:SF2">
    <property type="entry name" value="OXIDOREDUCTASE"/>
    <property type="match status" value="1"/>
</dbReference>
<keyword evidence="3" id="KW-1185">Reference proteome</keyword>
<feature type="domain" description="NADP-dependent oxidoreductase" evidence="1">
    <location>
        <begin position="122"/>
        <end position="263"/>
    </location>
</feature>
<gene>
    <name evidence="2" type="ORF">TrRE_jg10548</name>
</gene>